<sequence length="363" mass="41830">MTAIEEAFSARGIKKRWDCSSSFVALLLHHYVTTPNRASRPSFCTLTLELLIPYFGWMFDLRTKRLKTSYFSSLARELRNSTSGLERSSSTICTPGSMPLSQFFLEIAWYSKSPSCHRSMGSTFGVKPYSTLSGSITRLITPISTLQESRLDVPEHFEERVKKEEEEEFRDLRLKKIGKSSCKASSCRIWSTRFSSKPRGFLVFSDTLSILEVHKSIQKLYLIRCRVFENEDLYPHFISFLHHFPSKLSEHFEESVKKEEEEEFRDLRLKKIGKSSCKVSHCRIWSTGFSSKPKGFLVFSDTLSILEVHKSIQKLYLRTLNFVLSVFGAILDELVENLVFISSEIHEHGMTKPIYDSNGRFGC</sequence>
<accession>A0A9I9E6Z1</accession>
<evidence type="ECO:0000313" key="1">
    <source>
        <dbReference type="EnsemblPlants" id="MELO3C029645.2.1"/>
    </source>
</evidence>
<dbReference type="Gramene" id="MELO3C029645.2.1">
    <property type="protein sequence ID" value="MELO3C029645.2.1"/>
    <property type="gene ID" value="MELO3C029645.2"/>
</dbReference>
<dbReference type="AlphaFoldDB" id="A0A9I9E6Z1"/>
<organism evidence="1">
    <name type="scientific">Cucumis melo</name>
    <name type="common">Muskmelon</name>
    <dbReference type="NCBI Taxonomy" id="3656"/>
    <lineage>
        <taxon>Eukaryota</taxon>
        <taxon>Viridiplantae</taxon>
        <taxon>Streptophyta</taxon>
        <taxon>Embryophyta</taxon>
        <taxon>Tracheophyta</taxon>
        <taxon>Spermatophyta</taxon>
        <taxon>Magnoliopsida</taxon>
        <taxon>eudicotyledons</taxon>
        <taxon>Gunneridae</taxon>
        <taxon>Pentapetalae</taxon>
        <taxon>rosids</taxon>
        <taxon>fabids</taxon>
        <taxon>Cucurbitales</taxon>
        <taxon>Cucurbitaceae</taxon>
        <taxon>Benincaseae</taxon>
        <taxon>Cucumis</taxon>
    </lineage>
</organism>
<name>A0A9I9E6Z1_CUCME</name>
<protein>
    <submittedName>
        <fullName evidence="1">Uncharacterized protein</fullName>
    </submittedName>
</protein>
<dbReference type="EnsemblPlants" id="MELO3C029645.2.1">
    <property type="protein sequence ID" value="MELO3C029645.2.1"/>
    <property type="gene ID" value="MELO3C029645.2"/>
</dbReference>
<proteinExistence type="predicted"/>
<reference evidence="1" key="1">
    <citation type="submission" date="2023-03" db="UniProtKB">
        <authorList>
            <consortium name="EnsemblPlants"/>
        </authorList>
    </citation>
    <scope>IDENTIFICATION</scope>
</reference>